<dbReference type="InterPro" id="IPR050768">
    <property type="entry name" value="UPF0353/GerABKA_families"/>
</dbReference>
<protein>
    <submittedName>
        <fullName evidence="7">VWA domain-containing protein</fullName>
    </submittedName>
</protein>
<gene>
    <name evidence="7" type="ORF">FPY71_13255</name>
</gene>
<name>A0A5B0DUP0_9HYPH</name>
<dbReference type="OrthoDB" id="6206554at2"/>
<evidence type="ECO:0000256" key="5">
    <source>
        <dbReference type="SAM" id="Phobius"/>
    </source>
</evidence>
<keyword evidence="4 5" id="KW-0472">Membrane</keyword>
<dbReference type="Pfam" id="PF00092">
    <property type="entry name" value="VWA"/>
    <property type="match status" value="1"/>
</dbReference>
<dbReference type="EMBL" id="VTWH01000003">
    <property type="protein sequence ID" value="KAA0969501.1"/>
    <property type="molecule type" value="Genomic_DNA"/>
</dbReference>
<dbReference type="PROSITE" id="PS50234">
    <property type="entry name" value="VWFA"/>
    <property type="match status" value="1"/>
</dbReference>
<evidence type="ECO:0000259" key="6">
    <source>
        <dbReference type="PROSITE" id="PS50234"/>
    </source>
</evidence>
<evidence type="ECO:0000313" key="8">
    <source>
        <dbReference type="Proteomes" id="UP000324738"/>
    </source>
</evidence>
<reference evidence="7 8" key="1">
    <citation type="submission" date="2019-08" db="EMBL/GenBank/DDBJ databases">
        <title>Aureimonas fodiniaquatilis sp. nov., isolated from a coal mine wastewater.</title>
        <authorList>
            <person name="Kim W."/>
        </authorList>
    </citation>
    <scope>NUCLEOTIDE SEQUENCE [LARGE SCALE GENOMIC DNA]</scope>
    <source>
        <strain evidence="7 8">CAU 1482</strain>
    </source>
</reference>
<keyword evidence="8" id="KW-1185">Reference proteome</keyword>
<accession>A0A5B0DUP0</accession>
<evidence type="ECO:0000256" key="4">
    <source>
        <dbReference type="ARBA" id="ARBA00023136"/>
    </source>
</evidence>
<dbReference type="SUPFAM" id="SSF53300">
    <property type="entry name" value="vWA-like"/>
    <property type="match status" value="1"/>
</dbReference>
<proteinExistence type="predicted"/>
<keyword evidence="2 5" id="KW-0812">Transmembrane</keyword>
<evidence type="ECO:0000313" key="7">
    <source>
        <dbReference type="EMBL" id="KAA0969501.1"/>
    </source>
</evidence>
<feature type="transmembrane region" description="Helical" evidence="5">
    <location>
        <begin position="50"/>
        <end position="73"/>
    </location>
</feature>
<keyword evidence="3 5" id="KW-1133">Transmembrane helix</keyword>
<dbReference type="InterPro" id="IPR036465">
    <property type="entry name" value="vWFA_dom_sf"/>
</dbReference>
<sequence>MWSFSAPLMFLLMPLPLVLRWLAPAREGAAGALLVPPAIAGILGAGRPGSVLANAGSVLLPALAWLALVFALAGPQQLLGRAALPVSGRDVVLVLDLSGSMEAEDFEIDGQPVQRLEAVKRMAAHFARQREGDRLGLVVFGQKAYVAVPMTYDVNSVAEAIEGATIGISGRSTAISDGLGLAIKRLASSDAPSRVILLLSDGVDTSGTVTPGSAASYAAGMGIRLHTIAMGLTVMGEAAAGRDAVDAATLKVMAEATGGESFIVRTTDELNAVGQAIDRMEANAQQRPAVALYASYWMYPAALSLLMLLAIVALGWRRWQ</sequence>
<dbReference type="PANTHER" id="PTHR22550">
    <property type="entry name" value="SPORE GERMINATION PROTEIN"/>
    <property type="match status" value="1"/>
</dbReference>
<evidence type="ECO:0000256" key="2">
    <source>
        <dbReference type="ARBA" id="ARBA00022692"/>
    </source>
</evidence>
<dbReference type="RefSeq" id="WP_149300785.1">
    <property type="nucleotide sequence ID" value="NZ_VTWH01000003.1"/>
</dbReference>
<organism evidence="7 8">
    <name type="scientific">Aureimonas fodinaquatilis</name>
    <dbReference type="NCBI Taxonomy" id="2565783"/>
    <lineage>
        <taxon>Bacteria</taxon>
        <taxon>Pseudomonadati</taxon>
        <taxon>Pseudomonadota</taxon>
        <taxon>Alphaproteobacteria</taxon>
        <taxon>Hyphomicrobiales</taxon>
        <taxon>Aurantimonadaceae</taxon>
        <taxon>Aureimonas</taxon>
    </lineage>
</organism>
<evidence type="ECO:0000256" key="1">
    <source>
        <dbReference type="ARBA" id="ARBA00022475"/>
    </source>
</evidence>
<feature type="domain" description="VWFA" evidence="6">
    <location>
        <begin position="90"/>
        <end position="280"/>
    </location>
</feature>
<dbReference type="Gene3D" id="3.40.50.410">
    <property type="entry name" value="von Willebrand factor, type A domain"/>
    <property type="match status" value="1"/>
</dbReference>
<comment type="caution">
    <text evidence="7">The sequence shown here is derived from an EMBL/GenBank/DDBJ whole genome shotgun (WGS) entry which is preliminary data.</text>
</comment>
<dbReference type="PANTHER" id="PTHR22550:SF5">
    <property type="entry name" value="LEUCINE ZIPPER PROTEIN 4"/>
    <property type="match status" value="1"/>
</dbReference>
<dbReference type="AlphaFoldDB" id="A0A5B0DUP0"/>
<dbReference type="InterPro" id="IPR002035">
    <property type="entry name" value="VWF_A"/>
</dbReference>
<dbReference type="SMART" id="SM00327">
    <property type="entry name" value="VWA"/>
    <property type="match status" value="1"/>
</dbReference>
<evidence type="ECO:0000256" key="3">
    <source>
        <dbReference type="ARBA" id="ARBA00022989"/>
    </source>
</evidence>
<keyword evidence="1" id="KW-1003">Cell membrane</keyword>
<feature type="transmembrane region" description="Helical" evidence="5">
    <location>
        <begin position="296"/>
        <end position="316"/>
    </location>
</feature>
<dbReference type="Proteomes" id="UP000324738">
    <property type="component" value="Unassembled WGS sequence"/>
</dbReference>